<dbReference type="Proteomes" id="UP000030645">
    <property type="component" value="Unassembled WGS sequence"/>
</dbReference>
<evidence type="ECO:0000313" key="10">
    <source>
        <dbReference type="EMBL" id="EXC03137.1"/>
    </source>
</evidence>
<proteinExistence type="inferred from homology"/>
<dbReference type="PANTHER" id="PTHR36488:SF8">
    <property type="entry name" value="CASP-LIKE PROTEIN 1U1"/>
    <property type="match status" value="1"/>
</dbReference>
<dbReference type="PANTHER" id="PTHR36488">
    <property type="entry name" value="CASP-LIKE PROTEIN 1U1"/>
    <property type="match status" value="1"/>
</dbReference>
<dbReference type="GO" id="GO:0005886">
    <property type="term" value="C:plasma membrane"/>
    <property type="evidence" value="ECO:0007669"/>
    <property type="project" value="UniProtKB-SubCell"/>
</dbReference>
<protein>
    <recommendedName>
        <fullName evidence="8">CASP-like protein</fullName>
    </recommendedName>
</protein>
<keyword evidence="5 8" id="KW-0812">Transmembrane</keyword>
<evidence type="ECO:0000256" key="2">
    <source>
        <dbReference type="ARBA" id="ARBA00007651"/>
    </source>
</evidence>
<keyword evidence="4 8" id="KW-1003">Cell membrane</keyword>
<evidence type="ECO:0000256" key="1">
    <source>
        <dbReference type="ARBA" id="ARBA00004651"/>
    </source>
</evidence>
<evidence type="ECO:0000256" key="7">
    <source>
        <dbReference type="ARBA" id="ARBA00023136"/>
    </source>
</evidence>
<evidence type="ECO:0000256" key="6">
    <source>
        <dbReference type="ARBA" id="ARBA00022989"/>
    </source>
</evidence>
<evidence type="ECO:0000259" key="9">
    <source>
        <dbReference type="Pfam" id="PF04535"/>
    </source>
</evidence>
<dbReference type="Pfam" id="PF04535">
    <property type="entry name" value="CASP_dom"/>
    <property type="match status" value="1"/>
</dbReference>
<gene>
    <name evidence="10" type="ORF">L484_008469</name>
</gene>
<dbReference type="STRING" id="981085.W9RQE0"/>
<dbReference type="InterPro" id="IPR044173">
    <property type="entry name" value="CASPL"/>
</dbReference>
<evidence type="ECO:0000256" key="5">
    <source>
        <dbReference type="ARBA" id="ARBA00022692"/>
    </source>
</evidence>
<comment type="similarity">
    <text evidence="2 8">Belongs to the Casparian strip membrane proteins (CASP) family.</text>
</comment>
<evidence type="ECO:0000313" key="11">
    <source>
        <dbReference type="Proteomes" id="UP000030645"/>
    </source>
</evidence>
<feature type="transmembrane region" description="Helical" evidence="8">
    <location>
        <begin position="134"/>
        <end position="162"/>
    </location>
</feature>
<dbReference type="InterPro" id="IPR006702">
    <property type="entry name" value="CASP_dom"/>
</dbReference>
<comment type="subunit">
    <text evidence="3 8">Homodimer and heterodimers.</text>
</comment>
<comment type="subcellular location">
    <subcellularLocation>
        <location evidence="1 8">Cell membrane</location>
        <topology evidence="1 8">Multi-pass membrane protein</topology>
    </subcellularLocation>
</comment>
<evidence type="ECO:0000256" key="8">
    <source>
        <dbReference type="RuleBase" id="RU361233"/>
    </source>
</evidence>
<sequence>MESQGKTMINDIGGFEGLESTNVDDHEKEVTRVDNNKMRTTRTILLSEFVPRVLAFALTFSAAVILGVNKQTKVVPVKVFDTLPPLSVPVSAKWHYLSAFMYFVVANAIACSYAVLSLVLSLENGGGSNSSSGLIITVVDVVMTGLLFSANGAAASVGLIGYEGNSHVQWRKVCNVFHKFCVQGAAALVISLLGAVAFLLLVVLSVKRLHKN</sequence>
<keyword evidence="7 8" id="KW-0472">Membrane</keyword>
<dbReference type="InterPro" id="IPR006459">
    <property type="entry name" value="CASP/CASPL"/>
</dbReference>
<evidence type="ECO:0000256" key="4">
    <source>
        <dbReference type="ARBA" id="ARBA00022475"/>
    </source>
</evidence>
<dbReference type="EMBL" id="KE345373">
    <property type="protein sequence ID" value="EXC03137.1"/>
    <property type="molecule type" value="Genomic_DNA"/>
</dbReference>
<evidence type="ECO:0000256" key="3">
    <source>
        <dbReference type="ARBA" id="ARBA00011489"/>
    </source>
</evidence>
<dbReference type="KEGG" id="mnt:21391834"/>
<feature type="domain" description="Casparian strip membrane protein" evidence="9">
    <location>
        <begin position="45"/>
        <end position="196"/>
    </location>
</feature>
<feature type="transmembrane region" description="Helical" evidence="8">
    <location>
        <begin position="49"/>
        <end position="68"/>
    </location>
</feature>
<dbReference type="eggNOG" id="ENOG502RZNK">
    <property type="taxonomic scope" value="Eukaryota"/>
</dbReference>
<accession>W9RQE0</accession>
<organism evidence="10 11">
    <name type="scientific">Morus notabilis</name>
    <dbReference type="NCBI Taxonomy" id="981085"/>
    <lineage>
        <taxon>Eukaryota</taxon>
        <taxon>Viridiplantae</taxon>
        <taxon>Streptophyta</taxon>
        <taxon>Embryophyta</taxon>
        <taxon>Tracheophyta</taxon>
        <taxon>Spermatophyta</taxon>
        <taxon>Magnoliopsida</taxon>
        <taxon>eudicotyledons</taxon>
        <taxon>Gunneridae</taxon>
        <taxon>Pentapetalae</taxon>
        <taxon>rosids</taxon>
        <taxon>fabids</taxon>
        <taxon>Rosales</taxon>
        <taxon>Moraceae</taxon>
        <taxon>Moreae</taxon>
        <taxon>Morus</taxon>
    </lineage>
</organism>
<dbReference type="NCBIfam" id="TIGR01569">
    <property type="entry name" value="A_tha_TIGR01569"/>
    <property type="match status" value="1"/>
</dbReference>
<dbReference type="AlphaFoldDB" id="W9RQE0"/>
<dbReference type="OrthoDB" id="1898688at2759"/>
<name>W9RQE0_9ROSA</name>
<feature type="transmembrane region" description="Helical" evidence="8">
    <location>
        <begin position="99"/>
        <end position="122"/>
    </location>
</feature>
<keyword evidence="11" id="KW-1185">Reference proteome</keyword>
<reference evidence="11" key="1">
    <citation type="submission" date="2013-01" db="EMBL/GenBank/DDBJ databases">
        <title>Draft Genome Sequence of a Mulberry Tree, Morus notabilis C.K. Schneid.</title>
        <authorList>
            <person name="He N."/>
            <person name="Zhao S."/>
        </authorList>
    </citation>
    <scope>NUCLEOTIDE SEQUENCE</scope>
</reference>
<feature type="transmembrane region" description="Helical" evidence="8">
    <location>
        <begin position="182"/>
        <end position="206"/>
    </location>
</feature>
<keyword evidence="6 8" id="KW-1133">Transmembrane helix</keyword>